<comment type="caution">
    <text evidence="2">The sequence shown here is derived from an EMBL/GenBank/DDBJ whole genome shotgun (WGS) entry which is preliminary data.</text>
</comment>
<dbReference type="EMBL" id="WTYW01000001">
    <property type="protein sequence ID" value="MXO85406.1"/>
    <property type="molecule type" value="Genomic_DNA"/>
</dbReference>
<gene>
    <name evidence="2" type="ORF">GRI38_05125</name>
</gene>
<sequence length="133" mass="13553">MRCVILGPVLLVTAACGTSSEEAAVADEVLAVEDDVALDDGTAGLAGTYELTSGDGSVVLQVLSPDGTYRDTTPGGEELERGSWRSDGEGICLDADGPATERCMTGSEVGPDGSWRAIDSTGADTGTVVRQLD</sequence>
<dbReference type="Proteomes" id="UP000433104">
    <property type="component" value="Unassembled WGS sequence"/>
</dbReference>
<evidence type="ECO:0000313" key="2">
    <source>
        <dbReference type="EMBL" id="MXO85406.1"/>
    </source>
</evidence>
<dbReference type="PROSITE" id="PS51257">
    <property type="entry name" value="PROKAR_LIPOPROTEIN"/>
    <property type="match status" value="1"/>
</dbReference>
<reference evidence="2 3" key="1">
    <citation type="submission" date="2019-12" db="EMBL/GenBank/DDBJ databases">
        <title>Genomic-based taxomic classification of the family Erythrobacteraceae.</title>
        <authorList>
            <person name="Xu L."/>
        </authorList>
    </citation>
    <scope>NUCLEOTIDE SEQUENCE [LARGE SCALE GENOMIC DNA]</scope>
    <source>
        <strain evidence="2 3">MCCC 1A09962</strain>
    </source>
</reference>
<name>A0A844ZE20_9SPHN</name>
<dbReference type="RefSeq" id="WP_160681814.1">
    <property type="nucleotide sequence ID" value="NZ_WTYW01000001.1"/>
</dbReference>
<keyword evidence="3" id="KW-1185">Reference proteome</keyword>
<feature type="compositionally biased region" description="Basic and acidic residues" evidence="1">
    <location>
        <begin position="78"/>
        <end position="88"/>
    </location>
</feature>
<dbReference type="AlphaFoldDB" id="A0A844ZE20"/>
<feature type="region of interest" description="Disordered" evidence="1">
    <location>
        <begin position="65"/>
        <end position="89"/>
    </location>
</feature>
<accession>A0A844ZE20</accession>
<organism evidence="2 3">
    <name type="scientific">Parapontixanthobacter aurantiacus</name>
    <dbReference type="NCBI Taxonomy" id="1463599"/>
    <lineage>
        <taxon>Bacteria</taxon>
        <taxon>Pseudomonadati</taxon>
        <taxon>Pseudomonadota</taxon>
        <taxon>Alphaproteobacteria</taxon>
        <taxon>Sphingomonadales</taxon>
        <taxon>Erythrobacteraceae</taxon>
        <taxon>Parapontixanthobacter</taxon>
    </lineage>
</organism>
<protein>
    <submittedName>
        <fullName evidence="2">Uncharacterized protein</fullName>
    </submittedName>
</protein>
<evidence type="ECO:0000313" key="3">
    <source>
        <dbReference type="Proteomes" id="UP000433104"/>
    </source>
</evidence>
<proteinExistence type="predicted"/>
<evidence type="ECO:0000256" key="1">
    <source>
        <dbReference type="SAM" id="MobiDB-lite"/>
    </source>
</evidence>
<dbReference type="OrthoDB" id="7429157at2"/>